<feature type="transmembrane region" description="Helical" evidence="1">
    <location>
        <begin position="21"/>
        <end position="47"/>
    </location>
</feature>
<keyword evidence="1" id="KW-1133">Transmembrane helix</keyword>
<sequence>MAPPTWLRDGSTSRRGYYRSSAMMATSLHVASYSIFISKFILMQYVYPGM</sequence>
<keyword evidence="1" id="KW-0472">Membrane</keyword>
<keyword evidence="1" id="KW-0812">Transmembrane</keyword>
<keyword evidence="3" id="KW-1185">Reference proteome</keyword>
<name>B0Y9A7_ASPFC</name>
<dbReference type="EMBL" id="DS499600">
    <property type="protein sequence ID" value="EDP48600.1"/>
    <property type="molecule type" value="Genomic_DNA"/>
</dbReference>
<gene>
    <name evidence="2" type="ORF">AFUB_080350</name>
</gene>
<dbReference type="HOGENOM" id="CLU_3124689_0_0_1"/>
<protein>
    <submittedName>
        <fullName evidence="2">Uncharacterized protein</fullName>
    </submittedName>
</protein>
<dbReference type="Proteomes" id="UP000001699">
    <property type="component" value="Unassembled WGS sequence"/>
</dbReference>
<dbReference type="VEuPathDB" id="FungiDB:AFUB_080350"/>
<evidence type="ECO:0000256" key="1">
    <source>
        <dbReference type="SAM" id="Phobius"/>
    </source>
</evidence>
<organism evidence="2 3">
    <name type="scientific">Aspergillus fumigatus (strain CBS 144.89 / FGSC A1163 / CEA10)</name>
    <name type="common">Neosartorya fumigata</name>
    <dbReference type="NCBI Taxonomy" id="451804"/>
    <lineage>
        <taxon>Eukaryota</taxon>
        <taxon>Fungi</taxon>
        <taxon>Dikarya</taxon>
        <taxon>Ascomycota</taxon>
        <taxon>Pezizomycotina</taxon>
        <taxon>Eurotiomycetes</taxon>
        <taxon>Eurotiomycetidae</taxon>
        <taxon>Eurotiales</taxon>
        <taxon>Aspergillaceae</taxon>
        <taxon>Aspergillus</taxon>
        <taxon>Aspergillus subgen. Fumigati</taxon>
    </lineage>
</organism>
<accession>B0Y9A7</accession>
<reference evidence="2 3" key="1">
    <citation type="journal article" date="2008" name="PLoS Genet.">
        <title>Genomic islands in the pathogenic filamentous fungus Aspergillus fumigatus.</title>
        <authorList>
            <person name="Fedorova N.D."/>
            <person name="Khaldi N."/>
            <person name="Joardar V.S."/>
            <person name="Maiti R."/>
            <person name="Amedeo P."/>
            <person name="Anderson M.J."/>
            <person name="Crabtree J."/>
            <person name="Silva J.C."/>
            <person name="Badger J.H."/>
            <person name="Albarraq A."/>
            <person name="Angiuoli S."/>
            <person name="Bussey H."/>
            <person name="Bowyer P."/>
            <person name="Cotty P.J."/>
            <person name="Dyer P.S."/>
            <person name="Egan A."/>
            <person name="Galens K."/>
            <person name="Fraser-Liggett C.M."/>
            <person name="Haas B.J."/>
            <person name="Inman J.M."/>
            <person name="Kent R."/>
            <person name="Lemieux S."/>
            <person name="Malavazi I."/>
            <person name="Orvis J."/>
            <person name="Roemer T."/>
            <person name="Ronning C.M."/>
            <person name="Sundaram J.P."/>
            <person name="Sutton G."/>
            <person name="Turner G."/>
            <person name="Venter J.C."/>
            <person name="White O.R."/>
            <person name="Whitty B.R."/>
            <person name="Youngman P."/>
            <person name="Wolfe K.H."/>
            <person name="Goldman G.H."/>
            <person name="Wortman J.R."/>
            <person name="Jiang B."/>
            <person name="Denning D.W."/>
            <person name="Nierman W.C."/>
        </authorList>
    </citation>
    <scope>NUCLEOTIDE SEQUENCE [LARGE SCALE GENOMIC DNA]</scope>
    <source>
        <strain evidence="3">CBS 144.89 / FGSC A1163 / CEA10</strain>
    </source>
</reference>
<evidence type="ECO:0000313" key="3">
    <source>
        <dbReference type="Proteomes" id="UP000001699"/>
    </source>
</evidence>
<dbReference type="AlphaFoldDB" id="B0Y9A7"/>
<proteinExistence type="predicted"/>
<evidence type="ECO:0000313" key="2">
    <source>
        <dbReference type="EMBL" id="EDP48600.1"/>
    </source>
</evidence>